<organism evidence="1 2">
    <name type="scientific">Pisum sativum</name>
    <name type="common">Garden pea</name>
    <name type="synonym">Lathyrus oleraceus</name>
    <dbReference type="NCBI Taxonomy" id="3888"/>
    <lineage>
        <taxon>Eukaryota</taxon>
        <taxon>Viridiplantae</taxon>
        <taxon>Streptophyta</taxon>
        <taxon>Embryophyta</taxon>
        <taxon>Tracheophyta</taxon>
        <taxon>Spermatophyta</taxon>
        <taxon>Magnoliopsida</taxon>
        <taxon>eudicotyledons</taxon>
        <taxon>Gunneridae</taxon>
        <taxon>Pentapetalae</taxon>
        <taxon>rosids</taxon>
        <taxon>fabids</taxon>
        <taxon>Fabales</taxon>
        <taxon>Fabaceae</taxon>
        <taxon>Papilionoideae</taxon>
        <taxon>50 kb inversion clade</taxon>
        <taxon>NPAAA clade</taxon>
        <taxon>Hologalegina</taxon>
        <taxon>IRL clade</taxon>
        <taxon>Fabeae</taxon>
        <taxon>Lathyrus</taxon>
    </lineage>
</organism>
<protein>
    <submittedName>
        <fullName evidence="1">Uncharacterized protein</fullName>
    </submittedName>
</protein>
<dbReference type="AlphaFoldDB" id="A0A9D4WZI5"/>
<evidence type="ECO:0000313" key="1">
    <source>
        <dbReference type="EMBL" id="KAI5410862.1"/>
    </source>
</evidence>
<keyword evidence="2" id="KW-1185">Reference proteome</keyword>
<evidence type="ECO:0000313" key="2">
    <source>
        <dbReference type="Proteomes" id="UP001058974"/>
    </source>
</evidence>
<sequence length="69" mass="7613">MWFADFLFVARNWAKDEQTRKCLRGQRKTSAFASPRVTGNSGGSADGYMAARCVVDMGSSCIDNFIVVN</sequence>
<dbReference type="EMBL" id="JAMSHJ010000005">
    <property type="protein sequence ID" value="KAI5410862.1"/>
    <property type="molecule type" value="Genomic_DNA"/>
</dbReference>
<name>A0A9D4WZI5_PEA</name>
<reference evidence="1 2" key="1">
    <citation type="journal article" date="2022" name="Nat. Genet.">
        <title>Improved pea reference genome and pan-genome highlight genomic features and evolutionary characteristics.</title>
        <authorList>
            <person name="Yang T."/>
            <person name="Liu R."/>
            <person name="Luo Y."/>
            <person name="Hu S."/>
            <person name="Wang D."/>
            <person name="Wang C."/>
            <person name="Pandey M.K."/>
            <person name="Ge S."/>
            <person name="Xu Q."/>
            <person name="Li N."/>
            <person name="Li G."/>
            <person name="Huang Y."/>
            <person name="Saxena R.K."/>
            <person name="Ji Y."/>
            <person name="Li M."/>
            <person name="Yan X."/>
            <person name="He Y."/>
            <person name="Liu Y."/>
            <person name="Wang X."/>
            <person name="Xiang C."/>
            <person name="Varshney R.K."/>
            <person name="Ding H."/>
            <person name="Gao S."/>
            <person name="Zong X."/>
        </authorList>
    </citation>
    <scope>NUCLEOTIDE SEQUENCE [LARGE SCALE GENOMIC DNA]</scope>
    <source>
        <strain evidence="1 2">cv. Zhongwan 6</strain>
    </source>
</reference>
<dbReference type="Gramene" id="Psat05G0612900-T1">
    <property type="protein sequence ID" value="KAI5410862.1"/>
    <property type="gene ID" value="KIW84_056129"/>
</dbReference>
<proteinExistence type="predicted"/>
<comment type="caution">
    <text evidence="1">The sequence shown here is derived from an EMBL/GenBank/DDBJ whole genome shotgun (WGS) entry which is preliminary data.</text>
</comment>
<accession>A0A9D4WZI5</accession>
<gene>
    <name evidence="1" type="ORF">KIW84_056129</name>
</gene>
<dbReference type="Proteomes" id="UP001058974">
    <property type="component" value="Chromosome 5"/>
</dbReference>